<evidence type="ECO:0000256" key="2">
    <source>
        <dbReference type="ARBA" id="ARBA00022748"/>
    </source>
</evidence>
<keyword evidence="4" id="KW-0676">Redox-active center</keyword>
<dbReference type="CDD" id="cd02966">
    <property type="entry name" value="TlpA_like_family"/>
    <property type="match status" value="1"/>
</dbReference>
<dbReference type="InterPro" id="IPR036249">
    <property type="entry name" value="Thioredoxin-like_sf"/>
</dbReference>
<dbReference type="GO" id="GO:0016209">
    <property type="term" value="F:antioxidant activity"/>
    <property type="evidence" value="ECO:0007669"/>
    <property type="project" value="InterPro"/>
</dbReference>
<dbReference type="Pfam" id="PF00578">
    <property type="entry name" value="AhpC-TSA"/>
    <property type="match status" value="1"/>
</dbReference>
<gene>
    <name evidence="7" type="ORF">EJA03_03500</name>
</gene>
<dbReference type="OrthoDB" id="9796554at2"/>
<accession>A0A3R9G585</accession>
<dbReference type="GO" id="GO:0017004">
    <property type="term" value="P:cytochrome complex assembly"/>
    <property type="evidence" value="ECO:0007669"/>
    <property type="project" value="UniProtKB-KW"/>
</dbReference>
<dbReference type="InterPro" id="IPR000866">
    <property type="entry name" value="AhpC/TSA"/>
</dbReference>
<proteinExistence type="predicted"/>
<keyword evidence="2" id="KW-0201">Cytochrome c-type biogenesis</keyword>
<dbReference type="Gene3D" id="3.40.30.10">
    <property type="entry name" value="Glutaredoxin"/>
    <property type="match status" value="1"/>
</dbReference>
<feature type="signal peptide" evidence="5">
    <location>
        <begin position="1"/>
        <end position="19"/>
    </location>
</feature>
<evidence type="ECO:0000313" key="8">
    <source>
        <dbReference type="Proteomes" id="UP000269041"/>
    </source>
</evidence>
<dbReference type="InterPro" id="IPR013766">
    <property type="entry name" value="Thioredoxin_domain"/>
</dbReference>
<dbReference type="PANTHER" id="PTHR42852:SF6">
    <property type="entry name" value="THIOL:DISULFIDE INTERCHANGE PROTEIN DSBE"/>
    <property type="match status" value="1"/>
</dbReference>
<keyword evidence="8" id="KW-1185">Reference proteome</keyword>
<evidence type="ECO:0000256" key="4">
    <source>
        <dbReference type="ARBA" id="ARBA00023284"/>
    </source>
</evidence>
<keyword evidence="3" id="KW-1015">Disulfide bond</keyword>
<reference evidence="7 8" key="1">
    <citation type="submission" date="2018-12" db="EMBL/GenBank/DDBJ databases">
        <title>Genomic taxonomy of the Vibrionaceae family.</title>
        <authorList>
            <person name="Gomez-Gil B."/>
            <person name="Enciso-Ibarra K."/>
        </authorList>
    </citation>
    <scope>NUCLEOTIDE SEQUENCE [LARGE SCALE GENOMIC DNA]</scope>
    <source>
        <strain evidence="7 8">CAIM 594</strain>
    </source>
</reference>
<dbReference type="SUPFAM" id="SSF52833">
    <property type="entry name" value="Thioredoxin-like"/>
    <property type="match status" value="1"/>
</dbReference>
<dbReference type="Proteomes" id="UP000269041">
    <property type="component" value="Unassembled WGS sequence"/>
</dbReference>
<evidence type="ECO:0000313" key="7">
    <source>
        <dbReference type="EMBL" id="RSD32432.1"/>
    </source>
</evidence>
<name>A0A3R9G585_9VIBR</name>
<evidence type="ECO:0000256" key="5">
    <source>
        <dbReference type="SAM" id="SignalP"/>
    </source>
</evidence>
<keyword evidence="5" id="KW-0732">Signal</keyword>
<dbReference type="EMBL" id="RSFA01000009">
    <property type="protein sequence ID" value="RSD32432.1"/>
    <property type="molecule type" value="Genomic_DNA"/>
</dbReference>
<dbReference type="RefSeq" id="WP_125319863.1">
    <property type="nucleotide sequence ID" value="NZ_AP024890.1"/>
</dbReference>
<dbReference type="PROSITE" id="PS00194">
    <property type="entry name" value="THIOREDOXIN_1"/>
    <property type="match status" value="1"/>
</dbReference>
<organism evidence="7 8">
    <name type="scientific">Vibrio pectenicida</name>
    <dbReference type="NCBI Taxonomy" id="62763"/>
    <lineage>
        <taxon>Bacteria</taxon>
        <taxon>Pseudomonadati</taxon>
        <taxon>Pseudomonadota</taxon>
        <taxon>Gammaproteobacteria</taxon>
        <taxon>Vibrionales</taxon>
        <taxon>Vibrionaceae</taxon>
        <taxon>Vibrio</taxon>
    </lineage>
</organism>
<evidence type="ECO:0000256" key="1">
    <source>
        <dbReference type="ARBA" id="ARBA00004196"/>
    </source>
</evidence>
<dbReference type="GO" id="GO:0030313">
    <property type="term" value="C:cell envelope"/>
    <property type="evidence" value="ECO:0007669"/>
    <property type="project" value="UniProtKB-SubCell"/>
</dbReference>
<protein>
    <submittedName>
        <fullName evidence="7">TlpA family protein disulfide reductase</fullName>
    </submittedName>
</protein>
<evidence type="ECO:0000259" key="6">
    <source>
        <dbReference type="PROSITE" id="PS51352"/>
    </source>
</evidence>
<comment type="caution">
    <text evidence="7">The sequence shown here is derived from an EMBL/GenBank/DDBJ whole genome shotgun (WGS) entry which is preliminary data.</text>
</comment>
<dbReference type="PANTHER" id="PTHR42852">
    <property type="entry name" value="THIOL:DISULFIDE INTERCHANGE PROTEIN DSBE"/>
    <property type="match status" value="1"/>
</dbReference>
<dbReference type="InterPro" id="IPR017937">
    <property type="entry name" value="Thioredoxin_CS"/>
</dbReference>
<dbReference type="AlphaFoldDB" id="A0A3R9G585"/>
<dbReference type="PROSITE" id="PS51352">
    <property type="entry name" value="THIOREDOXIN_2"/>
    <property type="match status" value="1"/>
</dbReference>
<comment type="subcellular location">
    <subcellularLocation>
        <location evidence="1">Cell envelope</location>
    </subcellularLocation>
</comment>
<evidence type="ECO:0000256" key="3">
    <source>
        <dbReference type="ARBA" id="ARBA00023157"/>
    </source>
</evidence>
<feature type="chain" id="PRO_5018665792" evidence="5">
    <location>
        <begin position="20"/>
        <end position="154"/>
    </location>
</feature>
<feature type="domain" description="Thioredoxin" evidence="6">
    <location>
        <begin position="6"/>
        <end position="152"/>
    </location>
</feature>
<dbReference type="InterPro" id="IPR050553">
    <property type="entry name" value="Thioredoxin_ResA/DsbE_sf"/>
</dbReference>
<dbReference type="GO" id="GO:0015036">
    <property type="term" value="F:disulfide oxidoreductase activity"/>
    <property type="evidence" value="ECO:0007669"/>
    <property type="project" value="UniProtKB-ARBA"/>
</dbReference>
<sequence>MIKQLAIVLAVCASFTTLAFQEGEAVTESVAKGLKLEPDQLTIVDFFAEWCVSCRHELPIVNQLYSELSGTGVTFVGVDVDEDIVVGLEFQKSLGLSFPVVNDPKQQLIAEFKPVGMPALYYVYQGQVLKVRFGAITDIRSVILDDLTQMGVRL</sequence>